<reference evidence="4" key="1">
    <citation type="submission" date="2011-07" db="EMBL/GenBank/DDBJ databases">
        <authorList>
            <consortium name="Caenorhabditis brenneri Sequencing and Analysis Consortium"/>
            <person name="Wilson R.K."/>
        </authorList>
    </citation>
    <scope>NUCLEOTIDE SEQUENCE [LARGE SCALE GENOMIC DNA]</scope>
    <source>
        <strain evidence="4">PB2801</strain>
    </source>
</reference>
<keyword evidence="4" id="KW-1185">Reference proteome</keyword>
<evidence type="ECO:0000313" key="4">
    <source>
        <dbReference type="Proteomes" id="UP000008068"/>
    </source>
</evidence>
<feature type="compositionally biased region" description="Basic and acidic residues" evidence="2">
    <location>
        <begin position="1"/>
        <end position="12"/>
    </location>
</feature>
<organism evidence="4">
    <name type="scientific">Caenorhabditis brenneri</name>
    <name type="common">Nematode worm</name>
    <dbReference type="NCBI Taxonomy" id="135651"/>
    <lineage>
        <taxon>Eukaryota</taxon>
        <taxon>Metazoa</taxon>
        <taxon>Ecdysozoa</taxon>
        <taxon>Nematoda</taxon>
        <taxon>Chromadorea</taxon>
        <taxon>Rhabditida</taxon>
        <taxon>Rhabditina</taxon>
        <taxon>Rhabditomorpha</taxon>
        <taxon>Rhabditoidea</taxon>
        <taxon>Rhabditidae</taxon>
        <taxon>Peloderinae</taxon>
        <taxon>Caenorhabditis</taxon>
    </lineage>
</organism>
<dbReference type="EMBL" id="GL379829">
    <property type="protein sequence ID" value="EGT50568.1"/>
    <property type="molecule type" value="Genomic_DNA"/>
</dbReference>
<protein>
    <submittedName>
        <fullName evidence="3">Uncharacterized protein</fullName>
    </submittedName>
</protein>
<dbReference type="InParanoid" id="G0N255"/>
<keyword evidence="1" id="KW-0175">Coiled coil</keyword>
<dbReference type="AlphaFoldDB" id="G0N255"/>
<evidence type="ECO:0000256" key="1">
    <source>
        <dbReference type="SAM" id="Coils"/>
    </source>
</evidence>
<dbReference type="HOGENOM" id="CLU_781258_0_0_1"/>
<feature type="region of interest" description="Disordered" evidence="2">
    <location>
        <begin position="315"/>
        <end position="355"/>
    </location>
</feature>
<proteinExistence type="predicted"/>
<feature type="compositionally biased region" description="Basic and acidic residues" evidence="2">
    <location>
        <begin position="339"/>
        <end position="355"/>
    </location>
</feature>
<feature type="coiled-coil region" evidence="1">
    <location>
        <begin position="230"/>
        <end position="257"/>
    </location>
</feature>
<gene>
    <name evidence="3" type="ORF">CAEBREN_05418</name>
</gene>
<sequence>MSRVKDHQKPEETVNANETNDLKAQVEQLQAEAAGDQAQIQQLKEQLKEAKEQKIIAQINNKVDKALVFLYDDKFRIMEEKLKESEELRIQAEAKVEAQINESEGLRIQAQEFFGKLWRESERQAQEKLQESEGLRIRALEELEACKSKFEVYKAHTHRTIVSLQYRCSELEGQMVCLTGQAQVKSQALQQAYADRIRKLEAGFQAKLAKAEARQAGPQTEAEAEVQVLLQALADERASHSAEKKNQEAQLTELNAMWSTMYNKDVMSLKDRLAEAKARWERPLEETQEATADGINRRLVKQVEYLRVELEQAKRKLEKEQKTRAQPTWPLVTRKRERLSKDQTEEENAKKRKID</sequence>
<evidence type="ECO:0000313" key="3">
    <source>
        <dbReference type="EMBL" id="EGT50568.1"/>
    </source>
</evidence>
<evidence type="ECO:0000256" key="2">
    <source>
        <dbReference type="SAM" id="MobiDB-lite"/>
    </source>
</evidence>
<dbReference type="Proteomes" id="UP000008068">
    <property type="component" value="Unassembled WGS sequence"/>
</dbReference>
<feature type="region of interest" description="Disordered" evidence="2">
    <location>
        <begin position="1"/>
        <end position="23"/>
    </location>
</feature>
<accession>G0N255</accession>
<name>G0N255_CAEBE</name>